<accession>A0A382UQC5</accession>
<evidence type="ECO:0000313" key="1">
    <source>
        <dbReference type="EMBL" id="SVD36459.1"/>
    </source>
</evidence>
<sequence>AAVLMAILKLIFCLINIKASKRILVMMPLIIASAKTTATGTALSCIIAIVPKSPMEQPIKHHLVLLALFFHVCLHDQKPVFIEL</sequence>
<feature type="non-terminal residue" evidence="1">
    <location>
        <position position="1"/>
    </location>
</feature>
<name>A0A382UQC5_9ZZZZ</name>
<protein>
    <submittedName>
        <fullName evidence="1">Uncharacterized protein</fullName>
    </submittedName>
</protein>
<organism evidence="1">
    <name type="scientific">marine metagenome</name>
    <dbReference type="NCBI Taxonomy" id="408172"/>
    <lineage>
        <taxon>unclassified sequences</taxon>
        <taxon>metagenomes</taxon>
        <taxon>ecological metagenomes</taxon>
    </lineage>
</organism>
<reference evidence="1" key="1">
    <citation type="submission" date="2018-05" db="EMBL/GenBank/DDBJ databases">
        <authorList>
            <person name="Lanie J.A."/>
            <person name="Ng W.-L."/>
            <person name="Kazmierczak K.M."/>
            <person name="Andrzejewski T.M."/>
            <person name="Davidsen T.M."/>
            <person name="Wayne K.J."/>
            <person name="Tettelin H."/>
            <person name="Glass J.I."/>
            <person name="Rusch D."/>
            <person name="Podicherti R."/>
            <person name="Tsui H.-C.T."/>
            <person name="Winkler M.E."/>
        </authorList>
    </citation>
    <scope>NUCLEOTIDE SEQUENCE</scope>
</reference>
<gene>
    <name evidence="1" type="ORF">METZ01_LOCUS389313</name>
</gene>
<dbReference type="AlphaFoldDB" id="A0A382UQC5"/>
<dbReference type="EMBL" id="UINC01145995">
    <property type="protein sequence ID" value="SVD36459.1"/>
    <property type="molecule type" value="Genomic_DNA"/>
</dbReference>
<proteinExistence type="predicted"/>